<accession>Q1IPE8</accession>
<protein>
    <recommendedName>
        <fullName evidence="3">DUF2007 domain-containing protein</fullName>
    </recommendedName>
</protein>
<name>Q1IPE8_KORVE</name>
<sequence length="216" mass="24434">MQPADVQREFNRLSQLYREMHDDELESVAAEAYNLTDVACERLSYEIKSRKLPIELNLTAPPSDEELEALPPSDDGFVPEDDELIIVEWVESMEQLLRIKHVLDEAQIECFLGEEKVRDPKQLQSGFEGGLVMRVWRAAADRTYRLLKAAIPGYGSESTEPVPDADIRCPKCKSDGVIFEEVDASSTGDKETGTSKYCWTCDDCGHEWEDDGVVRD</sequence>
<evidence type="ECO:0000313" key="2">
    <source>
        <dbReference type="Proteomes" id="UP000002432"/>
    </source>
</evidence>
<dbReference type="HOGENOM" id="CLU_1276252_0_0_0"/>
<evidence type="ECO:0008006" key="3">
    <source>
        <dbReference type="Google" id="ProtNLM"/>
    </source>
</evidence>
<dbReference type="RefSeq" id="WP_011523053.1">
    <property type="nucleotide sequence ID" value="NC_008009.1"/>
</dbReference>
<organism evidence="1 2">
    <name type="scientific">Koribacter versatilis (strain Ellin345)</name>
    <dbReference type="NCBI Taxonomy" id="204669"/>
    <lineage>
        <taxon>Bacteria</taxon>
        <taxon>Pseudomonadati</taxon>
        <taxon>Acidobacteriota</taxon>
        <taxon>Terriglobia</taxon>
        <taxon>Terriglobales</taxon>
        <taxon>Candidatus Korobacteraceae</taxon>
        <taxon>Candidatus Korobacter</taxon>
    </lineage>
</organism>
<evidence type="ECO:0000313" key="1">
    <source>
        <dbReference type="EMBL" id="ABF41252.1"/>
    </source>
</evidence>
<dbReference type="EnsemblBacteria" id="ABF41252">
    <property type="protein sequence ID" value="ABF41252"/>
    <property type="gene ID" value="Acid345_2251"/>
</dbReference>
<dbReference type="KEGG" id="aba:Acid345_2251"/>
<dbReference type="STRING" id="204669.Acid345_2251"/>
<dbReference type="SUPFAM" id="SSF57783">
    <property type="entry name" value="Zinc beta-ribbon"/>
    <property type="match status" value="1"/>
</dbReference>
<dbReference type="Proteomes" id="UP000002432">
    <property type="component" value="Chromosome"/>
</dbReference>
<dbReference type="OrthoDB" id="9810131at2"/>
<reference evidence="1 2" key="1">
    <citation type="journal article" date="2009" name="Appl. Environ. Microbiol.">
        <title>Three genomes from the phylum Acidobacteria provide insight into the lifestyles of these microorganisms in soils.</title>
        <authorList>
            <person name="Ward N.L."/>
            <person name="Challacombe J.F."/>
            <person name="Janssen P.H."/>
            <person name="Henrissat B."/>
            <person name="Coutinho P.M."/>
            <person name="Wu M."/>
            <person name="Xie G."/>
            <person name="Haft D.H."/>
            <person name="Sait M."/>
            <person name="Badger J."/>
            <person name="Barabote R.D."/>
            <person name="Bradley B."/>
            <person name="Brettin T.S."/>
            <person name="Brinkac L.M."/>
            <person name="Bruce D."/>
            <person name="Creasy T."/>
            <person name="Daugherty S.C."/>
            <person name="Davidsen T.M."/>
            <person name="DeBoy R.T."/>
            <person name="Detter J.C."/>
            <person name="Dodson R.J."/>
            <person name="Durkin A.S."/>
            <person name="Ganapathy A."/>
            <person name="Gwinn-Giglio M."/>
            <person name="Han C.S."/>
            <person name="Khouri H."/>
            <person name="Kiss H."/>
            <person name="Kothari S.P."/>
            <person name="Madupu R."/>
            <person name="Nelson K.E."/>
            <person name="Nelson W.C."/>
            <person name="Paulsen I."/>
            <person name="Penn K."/>
            <person name="Ren Q."/>
            <person name="Rosovitz M.J."/>
            <person name="Selengut J.D."/>
            <person name="Shrivastava S."/>
            <person name="Sullivan S.A."/>
            <person name="Tapia R."/>
            <person name="Thompson L.S."/>
            <person name="Watkins K.L."/>
            <person name="Yang Q."/>
            <person name="Yu C."/>
            <person name="Zafar N."/>
            <person name="Zhou L."/>
            <person name="Kuske C.R."/>
        </authorList>
    </citation>
    <scope>NUCLEOTIDE SEQUENCE [LARGE SCALE GENOMIC DNA]</scope>
    <source>
        <strain evidence="1 2">Ellin345</strain>
    </source>
</reference>
<keyword evidence="2" id="KW-1185">Reference proteome</keyword>
<dbReference type="EMBL" id="CP000360">
    <property type="protein sequence ID" value="ABF41252.1"/>
    <property type="molecule type" value="Genomic_DNA"/>
</dbReference>
<dbReference type="AlphaFoldDB" id="Q1IPE8"/>
<dbReference type="Gene3D" id="2.20.25.10">
    <property type="match status" value="1"/>
</dbReference>
<gene>
    <name evidence="1" type="ordered locus">Acid345_2251</name>
</gene>
<proteinExistence type="predicted"/>